<sequence>MWYFSLLFLAVTVDRSHALLLKGSIRQSNDTNIRSINANGTLASVASQYITNITVNGHNLRLLLDTGSSDIFIVSPSKLAFNNTGINITNSYGTGKVTGTIGFASMQIGNSTVNNQAFNNATSVQTSEKLGPGVDGLIGVSFDGLSTSPIMATLSESDQDPALGEPFLYNIFDQTPEQNNLIGISLSRTDDLEGSADASFTINEIDEAYAEVVKAPLLPLFPGNNKRWSIMVDGISVDGVNISLPTSAVSGAPDGKIVTVLDTGNPTGILPEQIVNDIYSRIPGAQSRVLADQPPNSWTVPCNTTTVVTVYFGGQPFPIHPLDLSEVGIEGGVVTCIGTFFAAPTSSGFDGIFGANVMRNFYSVLHFGDAISRSPTGNASMQLLSQTDATAAVADVPNVRMPRISALRNTTSSTNSEGKILTGALGIGHPASPADSPDPGISSGMGALALDGRSHYIPRFRYLRRRHGEMDSG</sequence>
<keyword evidence="6" id="KW-1185">Reference proteome</keyword>
<dbReference type="PROSITE" id="PS51767">
    <property type="entry name" value="PEPTIDASE_A1"/>
    <property type="match status" value="1"/>
</dbReference>
<accession>A0AAD6TW92</accession>
<dbReference type="AlphaFoldDB" id="A0AAD6TW92"/>
<dbReference type="InterPro" id="IPR001461">
    <property type="entry name" value="Aspartic_peptidase_A1"/>
</dbReference>
<dbReference type="Gene3D" id="2.40.70.10">
    <property type="entry name" value="Acid Proteases"/>
    <property type="match status" value="2"/>
</dbReference>
<protein>
    <submittedName>
        <fullName evidence="5">Aspartic peptidase domain-containing protein</fullName>
    </submittedName>
</protein>
<keyword evidence="2" id="KW-0064">Aspartyl protease</keyword>
<keyword evidence="2" id="KW-0645">Protease</keyword>
<name>A0AAD6TW92_9AGAR</name>
<dbReference type="InterPro" id="IPR034164">
    <property type="entry name" value="Pepsin-like_dom"/>
</dbReference>
<gene>
    <name evidence="5" type="ORF">B0H15DRAFT_863252</name>
</gene>
<dbReference type="InterPro" id="IPR033121">
    <property type="entry name" value="PEPTIDASE_A1"/>
</dbReference>
<dbReference type="EMBL" id="JARJCN010000078">
    <property type="protein sequence ID" value="KAJ7076740.1"/>
    <property type="molecule type" value="Genomic_DNA"/>
</dbReference>
<dbReference type="GO" id="GO:0004190">
    <property type="term" value="F:aspartic-type endopeptidase activity"/>
    <property type="evidence" value="ECO:0007669"/>
    <property type="project" value="UniProtKB-KW"/>
</dbReference>
<dbReference type="Proteomes" id="UP001222325">
    <property type="component" value="Unassembled WGS sequence"/>
</dbReference>
<feature type="domain" description="Peptidase A1" evidence="4">
    <location>
        <begin position="49"/>
        <end position="379"/>
    </location>
</feature>
<keyword evidence="2" id="KW-0378">Hydrolase</keyword>
<dbReference type="PROSITE" id="PS00141">
    <property type="entry name" value="ASP_PROTEASE"/>
    <property type="match status" value="1"/>
</dbReference>
<evidence type="ECO:0000256" key="3">
    <source>
        <dbReference type="SAM" id="SignalP"/>
    </source>
</evidence>
<dbReference type="PANTHER" id="PTHR47966:SF6">
    <property type="entry name" value="PEPTIDASE A1 DOMAIN-CONTAINING PROTEIN"/>
    <property type="match status" value="1"/>
</dbReference>
<evidence type="ECO:0000256" key="2">
    <source>
        <dbReference type="ARBA" id="ARBA00022750"/>
    </source>
</evidence>
<dbReference type="GO" id="GO:0006508">
    <property type="term" value="P:proteolysis"/>
    <property type="evidence" value="ECO:0007669"/>
    <property type="project" value="InterPro"/>
</dbReference>
<comment type="similarity">
    <text evidence="1">Belongs to the peptidase A1 family.</text>
</comment>
<dbReference type="InterPro" id="IPR001969">
    <property type="entry name" value="Aspartic_peptidase_AS"/>
</dbReference>
<evidence type="ECO:0000259" key="4">
    <source>
        <dbReference type="PROSITE" id="PS51767"/>
    </source>
</evidence>
<feature type="chain" id="PRO_5042168890" evidence="3">
    <location>
        <begin position="19"/>
        <end position="473"/>
    </location>
</feature>
<dbReference type="CDD" id="cd05471">
    <property type="entry name" value="pepsin_like"/>
    <property type="match status" value="1"/>
</dbReference>
<feature type="signal peptide" evidence="3">
    <location>
        <begin position="1"/>
        <end position="18"/>
    </location>
</feature>
<proteinExistence type="inferred from homology"/>
<evidence type="ECO:0000256" key="1">
    <source>
        <dbReference type="ARBA" id="ARBA00007447"/>
    </source>
</evidence>
<evidence type="ECO:0000313" key="6">
    <source>
        <dbReference type="Proteomes" id="UP001222325"/>
    </source>
</evidence>
<dbReference type="Pfam" id="PF00026">
    <property type="entry name" value="Asp"/>
    <property type="match status" value="1"/>
</dbReference>
<keyword evidence="3" id="KW-0732">Signal</keyword>
<organism evidence="5 6">
    <name type="scientific">Mycena belliarum</name>
    <dbReference type="NCBI Taxonomy" id="1033014"/>
    <lineage>
        <taxon>Eukaryota</taxon>
        <taxon>Fungi</taxon>
        <taxon>Dikarya</taxon>
        <taxon>Basidiomycota</taxon>
        <taxon>Agaricomycotina</taxon>
        <taxon>Agaricomycetes</taxon>
        <taxon>Agaricomycetidae</taxon>
        <taxon>Agaricales</taxon>
        <taxon>Marasmiineae</taxon>
        <taxon>Mycenaceae</taxon>
        <taxon>Mycena</taxon>
    </lineage>
</organism>
<reference evidence="5" key="1">
    <citation type="submission" date="2023-03" db="EMBL/GenBank/DDBJ databases">
        <title>Massive genome expansion in bonnet fungi (Mycena s.s.) driven by repeated elements and novel gene families across ecological guilds.</title>
        <authorList>
            <consortium name="Lawrence Berkeley National Laboratory"/>
            <person name="Harder C.B."/>
            <person name="Miyauchi S."/>
            <person name="Viragh M."/>
            <person name="Kuo A."/>
            <person name="Thoen E."/>
            <person name="Andreopoulos B."/>
            <person name="Lu D."/>
            <person name="Skrede I."/>
            <person name="Drula E."/>
            <person name="Henrissat B."/>
            <person name="Morin E."/>
            <person name="Kohler A."/>
            <person name="Barry K."/>
            <person name="LaButti K."/>
            <person name="Morin E."/>
            <person name="Salamov A."/>
            <person name="Lipzen A."/>
            <person name="Mereny Z."/>
            <person name="Hegedus B."/>
            <person name="Baldrian P."/>
            <person name="Stursova M."/>
            <person name="Weitz H."/>
            <person name="Taylor A."/>
            <person name="Grigoriev I.V."/>
            <person name="Nagy L.G."/>
            <person name="Martin F."/>
            <person name="Kauserud H."/>
        </authorList>
    </citation>
    <scope>NUCLEOTIDE SEQUENCE</scope>
    <source>
        <strain evidence="5">CBHHK173m</strain>
    </source>
</reference>
<dbReference type="InterPro" id="IPR021109">
    <property type="entry name" value="Peptidase_aspartic_dom_sf"/>
</dbReference>
<evidence type="ECO:0000313" key="5">
    <source>
        <dbReference type="EMBL" id="KAJ7076740.1"/>
    </source>
</evidence>
<dbReference type="SUPFAM" id="SSF50630">
    <property type="entry name" value="Acid proteases"/>
    <property type="match status" value="1"/>
</dbReference>
<comment type="caution">
    <text evidence="5">The sequence shown here is derived from an EMBL/GenBank/DDBJ whole genome shotgun (WGS) entry which is preliminary data.</text>
</comment>
<dbReference type="PANTHER" id="PTHR47966">
    <property type="entry name" value="BETA-SITE APP-CLEAVING ENZYME, ISOFORM A-RELATED"/>
    <property type="match status" value="1"/>
</dbReference>